<comment type="caution">
    <text evidence="2">The sequence shown here is derived from an EMBL/GenBank/DDBJ whole genome shotgun (WGS) entry which is preliminary data.</text>
</comment>
<dbReference type="Proteomes" id="UP001390963">
    <property type="component" value="Unassembled WGS sequence"/>
</dbReference>
<feature type="signal peptide" evidence="1">
    <location>
        <begin position="1"/>
        <end position="29"/>
    </location>
</feature>
<evidence type="ECO:0000313" key="3">
    <source>
        <dbReference type="EMBL" id="MEM0572365.1"/>
    </source>
</evidence>
<reference evidence="2 5" key="1">
    <citation type="submission" date="2024-01" db="EMBL/GenBank/DDBJ databases">
        <title>Aequorivita flavus sp. nov., isolated from deep-sea sediment.</title>
        <authorList>
            <person name="Chen X."/>
        </authorList>
    </citation>
    <scope>NUCLEOTIDE SEQUENCE</scope>
    <source>
        <strain evidence="2">MCCC 1A16923</strain>
        <strain evidence="3 5">MCCC 1A16935</strain>
    </source>
</reference>
<dbReference type="RefSeq" id="WP_342686428.1">
    <property type="nucleotide sequence ID" value="NZ_JAZBJM010000001.1"/>
</dbReference>
<dbReference type="Gene3D" id="2.60.40.10">
    <property type="entry name" value="Immunoglobulins"/>
    <property type="match status" value="2"/>
</dbReference>
<dbReference type="Pfam" id="PF17963">
    <property type="entry name" value="Big_9"/>
    <property type="match status" value="1"/>
</dbReference>
<evidence type="ECO:0000313" key="2">
    <source>
        <dbReference type="EMBL" id="MEM0516894.1"/>
    </source>
</evidence>
<evidence type="ECO:0000313" key="5">
    <source>
        <dbReference type="Proteomes" id="UP001390963"/>
    </source>
</evidence>
<evidence type="ECO:0000313" key="4">
    <source>
        <dbReference type="Proteomes" id="UP001388259"/>
    </source>
</evidence>
<gene>
    <name evidence="3" type="ORF">VZD24_02450</name>
    <name evidence="2" type="ORF">VZD85_00910</name>
</gene>
<protein>
    <submittedName>
        <fullName evidence="2">Ig-like domain-containing protein</fullName>
    </submittedName>
</protein>
<feature type="chain" id="PRO_5044258835" evidence="1">
    <location>
        <begin position="30"/>
        <end position="1021"/>
    </location>
</feature>
<dbReference type="AlphaFoldDB" id="A0AB35YP65"/>
<keyword evidence="1" id="KW-0732">Signal</keyword>
<organism evidence="2 4">
    <name type="scientific">Aequorivita flava</name>
    <dbReference type="NCBI Taxonomy" id="3114371"/>
    <lineage>
        <taxon>Bacteria</taxon>
        <taxon>Pseudomonadati</taxon>
        <taxon>Bacteroidota</taxon>
        <taxon>Flavobacteriia</taxon>
        <taxon>Flavobacteriales</taxon>
        <taxon>Flavobacteriaceae</taxon>
        <taxon>Aequorivita</taxon>
    </lineage>
</organism>
<sequence>MKIIKRFSYIKSLYITLVFIVFSALSVSAQSNAPSIQSGVRFQWSDTQTVGSDPATIRSITVNGNVYKLFVVPTSYQLTRQGPSPSSNNIRRNGTVVVNNSTSPNWGSSALAAFRDKNLNHYFESNPNGANLCDNFTELANNTTAQQQTLFYNPAIPSNSGGIVAITERNANNCFHIEVFGTPANGGSDRSLGQTFVNQDATQWGFGGTGSSGNIGTPGAMNPPNTGSDYWLSDRVLEGNNTIGIALFHLNDIAEEGSLIKRVQITAATVDHGDGKFFILQSYAKNDNYKTKWNSPYSGNVAINDPTPTGSTYSLINGSGPNHGTLNFNANGTFTYIPNNGFTGVDSFEYRLCLPSPNTSTCDTARVIIRVIPDTDGDGYHDEDDLDDDNDGILDTDEQELLNCTTVVNPKFGTSQGPLPFSSGANVNNPQVGDVFKYNNVSPGGIHALVTIVSSTDTKIVALDVPGSTDGDDDAFQPLINHASPESYTEFKIDFVKGGSNVPAELNSYVVTAMDNDGNEFVSFKDGHSTGVIIDSPSNNQPFYGPAILNGFSQGYVSNGLTANGITTDPKFQVSAVYSLTNTVSFRFGSTASSSANHSISMSPCLPKTFWVNKPNLYANLDTDEDGTPNHLDLDSDADGCYDSLEGDGGIIVNQLNANGSITGNVDVNGVPLLVNGGQADISAKNRRINACNGTVTGLVYHDINGDGTQNGSETGFTSPVTVFADLNSNGTLDAGEPSATTAANGTYTITNVPAGNIDIVVATSTLPSGATLTEGTEPTNVTVTPSGTVSAGKDGYSTVGVVTGTVYNDENGDGTQNGSETGFTSPVTVFADLNNNGTLDAGEPSATTAANGTYTITNVPAGSVNIVVNTSTVPAGFILSEGTEPTNVTVIGGGSVNAGKDGYKNPLIAVNDSYTATYLQGLNGITFSGILDNDVLNGTSPINPSTVNISSIPTGPLTIDSATGDVIVAVGTLPGIYTIDYTICQTAFPTNCKTATVTVTVGKRNLLISNPHIYQKVKDN</sequence>
<dbReference type="Proteomes" id="UP001388259">
    <property type="component" value="Unassembled WGS sequence"/>
</dbReference>
<dbReference type="Gene3D" id="2.60.40.3440">
    <property type="match status" value="1"/>
</dbReference>
<name>A0AB35YP65_9FLAO</name>
<accession>A0AB35YP65</accession>
<dbReference type="EMBL" id="JBANCF010000001">
    <property type="protein sequence ID" value="MEM0572365.1"/>
    <property type="molecule type" value="Genomic_DNA"/>
</dbReference>
<dbReference type="SUPFAM" id="SSF117074">
    <property type="entry name" value="Hypothetical protein PA1324"/>
    <property type="match status" value="2"/>
</dbReference>
<dbReference type="InterPro" id="IPR013783">
    <property type="entry name" value="Ig-like_fold"/>
</dbReference>
<evidence type="ECO:0000256" key="1">
    <source>
        <dbReference type="SAM" id="SignalP"/>
    </source>
</evidence>
<keyword evidence="5" id="KW-1185">Reference proteome</keyword>
<proteinExistence type="predicted"/>
<dbReference type="EMBL" id="JAZBJM010000001">
    <property type="protein sequence ID" value="MEM0516894.1"/>
    <property type="molecule type" value="Genomic_DNA"/>
</dbReference>